<dbReference type="Proteomes" id="UP001651158">
    <property type="component" value="Unassembled WGS sequence"/>
</dbReference>
<keyword evidence="2" id="KW-1185">Reference proteome</keyword>
<dbReference type="EMBL" id="JAKROA010000010">
    <property type="protein sequence ID" value="KAL5104933.1"/>
    <property type="molecule type" value="Genomic_DNA"/>
</dbReference>
<sequence>MDSACVDYQPNGRCHLSSDSERSVPRSSLSVWNITRSTAWQWQEARSLLLSTSSKAWKIGLFLLFTC</sequence>
<proteinExistence type="predicted"/>
<evidence type="ECO:0000313" key="1">
    <source>
        <dbReference type="EMBL" id="KAL5104933.1"/>
    </source>
</evidence>
<name>A0ABR4Q6D7_9CEST</name>
<reference evidence="1 2" key="1">
    <citation type="journal article" date="2022" name="Front. Cell. Infect. Microbiol.">
        <title>The Genomes of Two Strains of Taenia crassiceps the Animal Model for the Study of Human Cysticercosis.</title>
        <authorList>
            <person name="Bobes R.J."/>
            <person name="Estrada K."/>
            <person name="Rios-Valencia D.G."/>
            <person name="Calderon-Gallegos A."/>
            <person name="de la Torre P."/>
            <person name="Carrero J.C."/>
            <person name="Sanchez-Flores A."/>
            <person name="Laclette J.P."/>
        </authorList>
    </citation>
    <scope>NUCLEOTIDE SEQUENCE [LARGE SCALE GENOMIC DNA]</scope>
    <source>
        <strain evidence="1">WFUcys</strain>
    </source>
</reference>
<comment type="caution">
    <text evidence="1">The sequence shown here is derived from an EMBL/GenBank/DDBJ whole genome shotgun (WGS) entry which is preliminary data.</text>
</comment>
<gene>
    <name evidence="1" type="ORF">TcWFU_004864</name>
</gene>
<accession>A0ABR4Q6D7</accession>
<protein>
    <submittedName>
        <fullName evidence="1">Uncharacterized protein</fullName>
    </submittedName>
</protein>
<evidence type="ECO:0000313" key="2">
    <source>
        <dbReference type="Proteomes" id="UP001651158"/>
    </source>
</evidence>
<organism evidence="1 2">
    <name type="scientific">Taenia crassiceps</name>
    <dbReference type="NCBI Taxonomy" id="6207"/>
    <lineage>
        <taxon>Eukaryota</taxon>
        <taxon>Metazoa</taxon>
        <taxon>Spiralia</taxon>
        <taxon>Lophotrochozoa</taxon>
        <taxon>Platyhelminthes</taxon>
        <taxon>Cestoda</taxon>
        <taxon>Eucestoda</taxon>
        <taxon>Cyclophyllidea</taxon>
        <taxon>Taeniidae</taxon>
        <taxon>Taenia</taxon>
    </lineage>
</organism>